<sequence length="110" mass="12701">MLLWSEAEAVLSIGAVVLEQWVSLEFLSASAYTRQNFMLQLPTFALESKIISVYCYYFKSGFLFKQVFVFKTFTRNTTTVSNVFLKVVLLFFQPSIVRHAELVEASLPQW</sequence>
<reference evidence="1 2" key="1">
    <citation type="submission" date="2017-01" db="EMBL/GenBank/DDBJ databases">
        <title>A new Hymenobacter.</title>
        <authorList>
            <person name="Liang Y."/>
            <person name="Feng F."/>
        </authorList>
    </citation>
    <scope>NUCLEOTIDE SEQUENCE [LARGE SCALE GENOMIC DNA]</scope>
    <source>
        <strain evidence="1">MIMBbqt21</strain>
    </source>
</reference>
<dbReference type="Proteomes" id="UP000194873">
    <property type="component" value="Unassembled WGS sequence"/>
</dbReference>
<evidence type="ECO:0000313" key="2">
    <source>
        <dbReference type="Proteomes" id="UP000194873"/>
    </source>
</evidence>
<keyword evidence="2" id="KW-1185">Reference proteome</keyword>
<name>A0A243W937_9BACT</name>
<accession>A0A243W937</accession>
<evidence type="ECO:0000313" key="1">
    <source>
        <dbReference type="EMBL" id="OUJ71920.1"/>
    </source>
</evidence>
<protein>
    <submittedName>
        <fullName evidence="1">Uncharacterized protein</fullName>
    </submittedName>
</protein>
<dbReference type="EMBL" id="MTSE01000013">
    <property type="protein sequence ID" value="OUJ71920.1"/>
    <property type="molecule type" value="Genomic_DNA"/>
</dbReference>
<proteinExistence type="predicted"/>
<dbReference type="AlphaFoldDB" id="A0A243W937"/>
<comment type="caution">
    <text evidence="1">The sequence shown here is derived from an EMBL/GenBank/DDBJ whole genome shotgun (WGS) entry which is preliminary data.</text>
</comment>
<organism evidence="1 2">
    <name type="scientific">Hymenobacter crusticola</name>
    <dbReference type="NCBI Taxonomy" id="1770526"/>
    <lineage>
        <taxon>Bacteria</taxon>
        <taxon>Pseudomonadati</taxon>
        <taxon>Bacteroidota</taxon>
        <taxon>Cytophagia</taxon>
        <taxon>Cytophagales</taxon>
        <taxon>Hymenobacteraceae</taxon>
        <taxon>Hymenobacter</taxon>
    </lineage>
</organism>
<gene>
    <name evidence="1" type="ORF">BXP70_20045</name>
</gene>